<keyword evidence="3" id="KW-1185">Reference proteome</keyword>
<feature type="region of interest" description="Disordered" evidence="1">
    <location>
        <begin position="168"/>
        <end position="202"/>
    </location>
</feature>
<accession>A0ABV0YQ02</accession>
<feature type="non-terminal residue" evidence="2">
    <location>
        <position position="202"/>
    </location>
</feature>
<feature type="compositionally biased region" description="Basic and acidic residues" evidence="1">
    <location>
        <begin position="187"/>
        <end position="196"/>
    </location>
</feature>
<evidence type="ECO:0000256" key="1">
    <source>
        <dbReference type="SAM" id="MobiDB-lite"/>
    </source>
</evidence>
<reference evidence="2 3" key="1">
    <citation type="submission" date="2021-06" db="EMBL/GenBank/DDBJ databases">
        <authorList>
            <person name="Palmer J.M."/>
        </authorList>
    </citation>
    <scope>NUCLEOTIDE SEQUENCE [LARGE SCALE GENOMIC DNA]</scope>
    <source>
        <strain evidence="2 3">AS_MEX2019</strain>
        <tissue evidence="2">Muscle</tissue>
    </source>
</reference>
<evidence type="ECO:0000313" key="2">
    <source>
        <dbReference type="EMBL" id="MEQ2295944.1"/>
    </source>
</evidence>
<sequence length="202" mass="23242">AMCDLLTLLRSWKRRRKMKKRSCIRLKPMASVMTNRTPQKQLDPPNLNRAAATRLQTARQMAPQQLSLFLRSTTPRPLWTREIQRSATAPRIRQRSLSVGAALPVAPRVRVPVEIWELMLKQKEAQNHQQMHRSSLVTPQKEKTKRRSWRKLVLLVLQPMSIQQRDGRVARGGGVCSPSRQSTQTGRLREGWEREGAPFPSA</sequence>
<evidence type="ECO:0000313" key="3">
    <source>
        <dbReference type="Proteomes" id="UP001469553"/>
    </source>
</evidence>
<comment type="caution">
    <text evidence="2">The sequence shown here is derived from an EMBL/GenBank/DDBJ whole genome shotgun (WGS) entry which is preliminary data.</text>
</comment>
<protein>
    <submittedName>
        <fullName evidence="2">Uncharacterized protein</fullName>
    </submittedName>
</protein>
<proteinExistence type="predicted"/>
<feature type="non-terminal residue" evidence="2">
    <location>
        <position position="1"/>
    </location>
</feature>
<name>A0ABV0YQ02_9TELE</name>
<gene>
    <name evidence="2" type="ORF">AMECASPLE_019822</name>
</gene>
<dbReference type="EMBL" id="JAHRIP010039243">
    <property type="protein sequence ID" value="MEQ2295944.1"/>
    <property type="molecule type" value="Genomic_DNA"/>
</dbReference>
<organism evidence="2 3">
    <name type="scientific">Ameca splendens</name>
    <dbReference type="NCBI Taxonomy" id="208324"/>
    <lineage>
        <taxon>Eukaryota</taxon>
        <taxon>Metazoa</taxon>
        <taxon>Chordata</taxon>
        <taxon>Craniata</taxon>
        <taxon>Vertebrata</taxon>
        <taxon>Euteleostomi</taxon>
        <taxon>Actinopterygii</taxon>
        <taxon>Neopterygii</taxon>
        <taxon>Teleostei</taxon>
        <taxon>Neoteleostei</taxon>
        <taxon>Acanthomorphata</taxon>
        <taxon>Ovalentaria</taxon>
        <taxon>Atherinomorphae</taxon>
        <taxon>Cyprinodontiformes</taxon>
        <taxon>Goodeidae</taxon>
        <taxon>Ameca</taxon>
    </lineage>
</organism>
<dbReference type="Proteomes" id="UP001469553">
    <property type="component" value="Unassembled WGS sequence"/>
</dbReference>